<dbReference type="GO" id="GO:0051082">
    <property type="term" value="F:unfolded protein binding"/>
    <property type="evidence" value="ECO:0007669"/>
    <property type="project" value="TreeGrafter"/>
</dbReference>
<dbReference type="InterPro" id="IPR037898">
    <property type="entry name" value="NudC_fam"/>
</dbReference>
<dbReference type="GO" id="GO:0005737">
    <property type="term" value="C:cytoplasm"/>
    <property type="evidence" value="ECO:0007669"/>
    <property type="project" value="TreeGrafter"/>
</dbReference>
<dbReference type="GO" id="GO:0006457">
    <property type="term" value="P:protein folding"/>
    <property type="evidence" value="ECO:0007669"/>
    <property type="project" value="TreeGrafter"/>
</dbReference>
<dbReference type="Pfam" id="PF04969">
    <property type="entry name" value="CS"/>
    <property type="match status" value="1"/>
</dbReference>
<dbReference type="PANTHER" id="PTHR12356">
    <property type="entry name" value="NUCLEAR MOVEMENT PROTEIN NUDC"/>
    <property type="match status" value="1"/>
</dbReference>
<gene>
    <name evidence="2" type="primary">NudC2</name>
</gene>
<organism evidence="2">
    <name type="scientific">Phytomonas sp</name>
    <dbReference type="NCBI Taxonomy" id="28007"/>
    <lineage>
        <taxon>Eukaryota</taxon>
        <taxon>Discoba</taxon>
        <taxon>Euglenozoa</taxon>
        <taxon>Kinetoplastea</taxon>
        <taxon>Metakinetoplastina</taxon>
        <taxon>Trypanosomatida</taxon>
        <taxon>Trypanosomatidae</taxon>
        <taxon>Phytomonas</taxon>
    </lineage>
</organism>
<feature type="domain" description="CS" evidence="1">
    <location>
        <begin position="21"/>
        <end position="110"/>
    </location>
</feature>
<dbReference type="InterPro" id="IPR008978">
    <property type="entry name" value="HSP20-like_chaperone"/>
</dbReference>
<sequence length="163" mass="18490">MSVADQEGVESLIPCNNECGGNYEKYRFGQTDKEVEVFVPLDNETTSKHLKVSIAPNNLHVNVKGVTILSGKLFKPIKATESTWLIRDRELVVVLVKTNLKYEEWWPLVVEGEVQINMKTLKPPEVHMAELDEGARATIGRLMFDQQQKRAGKVTSEEFMLTE</sequence>
<dbReference type="SUPFAM" id="SSF49764">
    <property type="entry name" value="HSP20-like chaperones"/>
    <property type="match status" value="1"/>
</dbReference>
<dbReference type="CDD" id="cd06467">
    <property type="entry name" value="p23_NUDC_like"/>
    <property type="match status" value="1"/>
</dbReference>
<accession>A0A4P2TYP0</accession>
<evidence type="ECO:0000313" key="2">
    <source>
        <dbReference type="EMBL" id="AXL08137.1"/>
    </source>
</evidence>
<feature type="non-terminal residue" evidence="2">
    <location>
        <position position="163"/>
    </location>
</feature>
<proteinExistence type="predicted"/>
<name>A0A4P2TYP0_9TRYP</name>
<dbReference type="Gene3D" id="2.60.40.790">
    <property type="match status" value="1"/>
</dbReference>
<dbReference type="EMBL" id="MH422371">
    <property type="protein sequence ID" value="AXL08137.1"/>
    <property type="molecule type" value="Genomic_DNA"/>
</dbReference>
<reference evidence="2" key="1">
    <citation type="submission" date="2018-05" db="EMBL/GenBank/DDBJ databases">
        <title>Genome-wide identification and phylogeny of proteins bearing alpha-crystallin domain-like unveil eight evolutionarily conserved protein families, including the small heat shock proteins, in protists of Kinetoplastea.</title>
        <authorList>
            <person name="Costa-Martins A.G."/>
            <person name="Lima L."/>
            <person name="Alves J.M.P."/>
            <person name="Serrano M.G."/>
            <person name="Buck G.A."/>
            <person name="Camargo E.P."/>
            <person name="Teixeira M.M.G."/>
        </authorList>
    </citation>
    <scope>NUCLEOTIDE SEQUENCE</scope>
    <source>
        <strain evidence="2">HF955201.1_1425</strain>
    </source>
</reference>
<dbReference type="InterPro" id="IPR007052">
    <property type="entry name" value="CS_dom"/>
</dbReference>
<dbReference type="PANTHER" id="PTHR12356:SF14">
    <property type="entry name" value="MOVEMENT PROTEIN, PUTATIVE-RELATED"/>
    <property type="match status" value="1"/>
</dbReference>
<dbReference type="AlphaFoldDB" id="A0A4P2TYP0"/>
<evidence type="ECO:0000259" key="1">
    <source>
        <dbReference type="PROSITE" id="PS51203"/>
    </source>
</evidence>
<dbReference type="PROSITE" id="PS51203">
    <property type="entry name" value="CS"/>
    <property type="match status" value="1"/>
</dbReference>
<protein>
    <submittedName>
        <fullName evidence="2">NudC2 protein</fullName>
    </submittedName>
</protein>